<protein>
    <recommendedName>
        <fullName evidence="3">N-acetyl-D-glucosamine kinase</fullName>
    </recommendedName>
</protein>
<dbReference type="Gene3D" id="3.30.420.40">
    <property type="match status" value="1"/>
</dbReference>
<dbReference type="EMBL" id="CAJPIZ010048481">
    <property type="protein sequence ID" value="CAG2122543.1"/>
    <property type="molecule type" value="Genomic_DNA"/>
</dbReference>
<accession>A0A7R9LXA2</accession>
<organism evidence="1">
    <name type="scientific">Medioppia subpectinata</name>
    <dbReference type="NCBI Taxonomy" id="1979941"/>
    <lineage>
        <taxon>Eukaryota</taxon>
        <taxon>Metazoa</taxon>
        <taxon>Ecdysozoa</taxon>
        <taxon>Arthropoda</taxon>
        <taxon>Chelicerata</taxon>
        <taxon>Arachnida</taxon>
        <taxon>Acari</taxon>
        <taxon>Acariformes</taxon>
        <taxon>Sarcoptiformes</taxon>
        <taxon>Oribatida</taxon>
        <taxon>Brachypylina</taxon>
        <taxon>Oppioidea</taxon>
        <taxon>Oppiidae</taxon>
        <taxon>Medioppia</taxon>
    </lineage>
</organism>
<dbReference type="OrthoDB" id="311172at2759"/>
<evidence type="ECO:0000313" key="1">
    <source>
        <dbReference type="EMBL" id="CAD7649651.1"/>
    </source>
</evidence>
<dbReference type="AlphaFoldDB" id="A0A7R9LXA2"/>
<sequence>MSQALKRAVDKVWPNLATVWVGNDTDTALACIDDTKYAIKCIVISGTGSCCYGNNGSKTAKIGGHGHIIGDYLNY</sequence>
<dbReference type="Proteomes" id="UP000759131">
    <property type="component" value="Unassembled WGS sequence"/>
</dbReference>
<reference evidence="1" key="1">
    <citation type="submission" date="2020-11" db="EMBL/GenBank/DDBJ databases">
        <authorList>
            <person name="Tran Van P."/>
        </authorList>
    </citation>
    <scope>NUCLEOTIDE SEQUENCE</scope>
</reference>
<evidence type="ECO:0008006" key="3">
    <source>
        <dbReference type="Google" id="ProtNLM"/>
    </source>
</evidence>
<dbReference type="EMBL" id="OC903056">
    <property type="protein sequence ID" value="CAD7649651.1"/>
    <property type="molecule type" value="Genomic_DNA"/>
</dbReference>
<gene>
    <name evidence="1" type="ORF">OSB1V03_LOCUS22489</name>
</gene>
<keyword evidence="2" id="KW-1185">Reference proteome</keyword>
<evidence type="ECO:0000313" key="2">
    <source>
        <dbReference type="Proteomes" id="UP000759131"/>
    </source>
</evidence>
<dbReference type="InterPro" id="IPR043129">
    <property type="entry name" value="ATPase_NBD"/>
</dbReference>
<dbReference type="SUPFAM" id="SSF53067">
    <property type="entry name" value="Actin-like ATPase domain"/>
    <property type="match status" value="1"/>
</dbReference>
<name>A0A7R9LXA2_9ACAR</name>
<proteinExistence type="predicted"/>